<comment type="caution">
    <text evidence="1">The sequence shown here is derived from an EMBL/GenBank/DDBJ whole genome shotgun (WGS) entry which is preliminary data.</text>
</comment>
<evidence type="ECO:0000313" key="2">
    <source>
        <dbReference type="Proteomes" id="UP000232062"/>
    </source>
</evidence>
<name>A0A2M9WBR4_9GAMM</name>
<organism evidence="1 2">
    <name type="scientific">Pantoea rodasii</name>
    <dbReference type="NCBI Taxonomy" id="1076549"/>
    <lineage>
        <taxon>Bacteria</taxon>
        <taxon>Pseudomonadati</taxon>
        <taxon>Pseudomonadota</taxon>
        <taxon>Gammaproteobacteria</taxon>
        <taxon>Enterobacterales</taxon>
        <taxon>Erwiniaceae</taxon>
        <taxon>Pantoea</taxon>
    </lineage>
</organism>
<keyword evidence="2" id="KW-1185">Reference proteome</keyword>
<accession>A0A2M9WBR4</accession>
<dbReference type="RefSeq" id="WP_100702665.1">
    <property type="nucleotide sequence ID" value="NZ_MLFP01000005.1"/>
</dbReference>
<dbReference type="AlphaFoldDB" id="A0A2M9WBR4"/>
<dbReference type="STRING" id="1076549.HA45_09060"/>
<dbReference type="Proteomes" id="UP000232062">
    <property type="component" value="Unassembled WGS sequence"/>
</dbReference>
<reference evidence="1 2" key="1">
    <citation type="submission" date="2017-11" db="EMBL/GenBank/DDBJ databases">
        <title>The genome sequence of Pantoea rodasii DSM 26611.</title>
        <authorList>
            <person name="Gao J."/>
            <person name="Mao X."/>
            <person name="Sun J."/>
        </authorList>
    </citation>
    <scope>NUCLEOTIDE SEQUENCE [LARGE SCALE GENOMIC DNA]</scope>
    <source>
        <strain evidence="1 2">DSM 26611</strain>
    </source>
</reference>
<gene>
    <name evidence="1" type="ORF">PRCB_16390</name>
</gene>
<proteinExistence type="predicted"/>
<dbReference type="OrthoDB" id="6549052at2"/>
<evidence type="ECO:0000313" key="1">
    <source>
        <dbReference type="EMBL" id="PJZ04981.1"/>
    </source>
</evidence>
<sequence length="169" mass="18274">MFNKLSNKELVSVTHDLAKTLGADTPLLDIAKLLAESATRLDVAIARGNELQRKVEDTEALMLAMRDDSRESRSKLELVTAECAALVNYIDGECYTESKRTGVYTCAGINKPASPATDAMVNEIRAEGVELAINYLMNKFEGTGHIGVPVMALESLANQLRADAAKDGE</sequence>
<dbReference type="EMBL" id="PIQI01000023">
    <property type="protein sequence ID" value="PJZ04981.1"/>
    <property type="molecule type" value="Genomic_DNA"/>
</dbReference>
<protein>
    <submittedName>
        <fullName evidence="1">Uncharacterized protein</fullName>
    </submittedName>
</protein>